<accession>A0A1G2KWF3</accession>
<dbReference type="Gene3D" id="3.40.50.2000">
    <property type="entry name" value="Glycogen Phosphorylase B"/>
    <property type="match status" value="2"/>
</dbReference>
<protein>
    <recommendedName>
        <fullName evidence="5">Glycosyl transferase family 1 domain-containing protein</fullName>
    </recommendedName>
</protein>
<proteinExistence type="predicted"/>
<name>A0A1G2KWF3_9BACT</name>
<dbReference type="STRING" id="1802274.A3J58_02655"/>
<organism evidence="3 4">
    <name type="scientific">Candidatus Sungbacteria bacterium RIFCSPHIGHO2_02_FULL_52_23</name>
    <dbReference type="NCBI Taxonomy" id="1802274"/>
    <lineage>
        <taxon>Bacteria</taxon>
        <taxon>Candidatus Sungiibacteriota</taxon>
    </lineage>
</organism>
<reference evidence="3 4" key="1">
    <citation type="journal article" date="2016" name="Nat. Commun.">
        <title>Thousands of microbial genomes shed light on interconnected biogeochemical processes in an aquifer system.</title>
        <authorList>
            <person name="Anantharaman K."/>
            <person name="Brown C.T."/>
            <person name="Hug L.A."/>
            <person name="Sharon I."/>
            <person name="Castelle C.J."/>
            <person name="Probst A.J."/>
            <person name="Thomas B.C."/>
            <person name="Singh A."/>
            <person name="Wilkins M.J."/>
            <person name="Karaoz U."/>
            <person name="Brodie E.L."/>
            <person name="Williams K.H."/>
            <person name="Hubbard S.S."/>
            <person name="Banfield J.F."/>
        </authorList>
    </citation>
    <scope>NUCLEOTIDE SEQUENCE [LARGE SCALE GENOMIC DNA]</scope>
</reference>
<dbReference type="Proteomes" id="UP000178510">
    <property type="component" value="Unassembled WGS sequence"/>
</dbReference>
<evidence type="ECO:0000313" key="3">
    <source>
        <dbReference type="EMBL" id="OHA02739.1"/>
    </source>
</evidence>
<feature type="domain" description="Glycosyl transferase family 1" evidence="1">
    <location>
        <begin position="206"/>
        <end position="366"/>
    </location>
</feature>
<evidence type="ECO:0000259" key="2">
    <source>
        <dbReference type="Pfam" id="PF13439"/>
    </source>
</evidence>
<dbReference type="InterPro" id="IPR028098">
    <property type="entry name" value="Glyco_trans_4-like_N"/>
</dbReference>
<dbReference type="CDD" id="cd03801">
    <property type="entry name" value="GT4_PimA-like"/>
    <property type="match status" value="1"/>
</dbReference>
<sequence>MNVAIIVRRLNVKGGTQRQALNLAQELRRRGHAVTLYTFLLSPADCYPELLEGLKVVALGTYPSSGVLSDFTENRAARMLAGAIDHKTDILNPHDQVAYKVAAYFKKRVRVIPSVWMMNDVPTRLRAEERLKEAKPDTVIPWYKRLMHRLLDWYDRKVFIAGQDVILALDERDRGWAEDEFGKQAHVIRSGVSYEQFPYRRRVSARTPPRLLMAGIFFPHRRFEDGIEAVELLRGQGIPAELTIAGDTGSDREYAQKIKKLISERGLEEVVRLAGKVSDEELVRMYREHDIFLFPNHLQSWGLAVFEAMSSGVPVVVSQTAGAAEVLADRDTALIVPPKSPSAIAAAVAVLVQDPALFAHMSEGGRAFVESRMSWSRFTDDMEKFFLMASKKHE</sequence>
<gene>
    <name evidence="3" type="ORF">A3J58_02655</name>
</gene>
<feature type="domain" description="Glycosyltransferase subfamily 4-like N-terminal" evidence="2">
    <location>
        <begin position="14"/>
        <end position="194"/>
    </location>
</feature>
<dbReference type="Pfam" id="PF00534">
    <property type="entry name" value="Glycos_transf_1"/>
    <property type="match status" value="1"/>
</dbReference>
<dbReference type="PANTHER" id="PTHR12526">
    <property type="entry name" value="GLYCOSYLTRANSFERASE"/>
    <property type="match status" value="1"/>
</dbReference>
<dbReference type="AlphaFoldDB" id="A0A1G2KWF3"/>
<evidence type="ECO:0000259" key="1">
    <source>
        <dbReference type="Pfam" id="PF00534"/>
    </source>
</evidence>
<dbReference type="InterPro" id="IPR001296">
    <property type="entry name" value="Glyco_trans_1"/>
</dbReference>
<evidence type="ECO:0008006" key="5">
    <source>
        <dbReference type="Google" id="ProtNLM"/>
    </source>
</evidence>
<dbReference type="SUPFAM" id="SSF53756">
    <property type="entry name" value="UDP-Glycosyltransferase/glycogen phosphorylase"/>
    <property type="match status" value="1"/>
</dbReference>
<dbReference type="EMBL" id="MHQM01000039">
    <property type="protein sequence ID" value="OHA02739.1"/>
    <property type="molecule type" value="Genomic_DNA"/>
</dbReference>
<dbReference type="Pfam" id="PF13439">
    <property type="entry name" value="Glyco_transf_4"/>
    <property type="match status" value="1"/>
</dbReference>
<dbReference type="GO" id="GO:0016757">
    <property type="term" value="F:glycosyltransferase activity"/>
    <property type="evidence" value="ECO:0007669"/>
    <property type="project" value="InterPro"/>
</dbReference>
<evidence type="ECO:0000313" key="4">
    <source>
        <dbReference type="Proteomes" id="UP000178510"/>
    </source>
</evidence>
<comment type="caution">
    <text evidence="3">The sequence shown here is derived from an EMBL/GenBank/DDBJ whole genome shotgun (WGS) entry which is preliminary data.</text>
</comment>